<sequence>MFVYYCLSLVTPEPSATQPTVIVKPTTGHEIKMLSLAIMSAMMLSGAYCMIHMLKMGQHHQQQHHQQQQQQARDHVPSTAVLGQNLDAMALAVCFLCGCRQRVPREESALVYICCSCRTPNPVPWRSPPERVPFSLVEQTGPLMEYEFTRANNTFFRVSGEREHRDDEKSSSEGTCSMDPILIGRSSSSSPRRLSLNDLPACTICMVGCAHWPRTSPLVFSSLIVRVSEY</sequence>
<dbReference type="EMBL" id="JAAPAO010000055">
    <property type="protein sequence ID" value="KAF4674918.1"/>
    <property type="molecule type" value="Genomic_DNA"/>
</dbReference>
<dbReference type="Proteomes" id="UP000591131">
    <property type="component" value="Unassembled WGS sequence"/>
</dbReference>
<comment type="caution">
    <text evidence="2">The sequence shown here is derived from an EMBL/GenBank/DDBJ whole genome shotgun (WGS) entry which is preliminary data.</text>
</comment>
<dbReference type="OrthoDB" id="10593279at2759"/>
<gene>
    <name evidence="2" type="ORF">FOL47_008507</name>
</gene>
<organism evidence="2 3">
    <name type="scientific">Perkinsus chesapeaki</name>
    <name type="common">Clam parasite</name>
    <name type="synonym">Perkinsus andrewsi</name>
    <dbReference type="NCBI Taxonomy" id="330153"/>
    <lineage>
        <taxon>Eukaryota</taxon>
        <taxon>Sar</taxon>
        <taxon>Alveolata</taxon>
        <taxon>Perkinsozoa</taxon>
        <taxon>Perkinsea</taxon>
        <taxon>Perkinsida</taxon>
        <taxon>Perkinsidae</taxon>
        <taxon>Perkinsus</taxon>
    </lineage>
</organism>
<feature type="region of interest" description="Disordered" evidence="1">
    <location>
        <begin position="159"/>
        <end position="192"/>
    </location>
</feature>
<feature type="compositionally biased region" description="Basic and acidic residues" evidence="1">
    <location>
        <begin position="159"/>
        <end position="171"/>
    </location>
</feature>
<protein>
    <submittedName>
        <fullName evidence="2">Uncharacterized protein</fullName>
    </submittedName>
</protein>
<proteinExistence type="predicted"/>
<keyword evidence="3" id="KW-1185">Reference proteome</keyword>
<evidence type="ECO:0000313" key="3">
    <source>
        <dbReference type="Proteomes" id="UP000591131"/>
    </source>
</evidence>
<evidence type="ECO:0000256" key="1">
    <source>
        <dbReference type="SAM" id="MobiDB-lite"/>
    </source>
</evidence>
<accession>A0A7J6MTJ5</accession>
<evidence type="ECO:0000313" key="2">
    <source>
        <dbReference type="EMBL" id="KAF4674918.1"/>
    </source>
</evidence>
<name>A0A7J6MTJ5_PERCH</name>
<reference evidence="2 3" key="1">
    <citation type="submission" date="2020-04" db="EMBL/GenBank/DDBJ databases">
        <title>Perkinsus chesapeaki whole genome sequence.</title>
        <authorList>
            <person name="Bogema D.R."/>
        </authorList>
    </citation>
    <scope>NUCLEOTIDE SEQUENCE [LARGE SCALE GENOMIC DNA]</scope>
    <source>
        <strain evidence="2">ATCC PRA-425</strain>
    </source>
</reference>
<dbReference type="AlphaFoldDB" id="A0A7J6MTJ5"/>